<feature type="transmembrane region" description="Helical" evidence="9">
    <location>
        <begin position="89"/>
        <end position="111"/>
    </location>
</feature>
<dbReference type="EMBL" id="WNXQ01000003">
    <property type="protein sequence ID" value="MWB77793.1"/>
    <property type="molecule type" value="Genomic_DNA"/>
</dbReference>
<accession>A0A844WA56</accession>
<evidence type="ECO:0000313" key="12">
    <source>
        <dbReference type="EMBL" id="MWB77793.1"/>
    </source>
</evidence>
<feature type="transmembrane region" description="Helical" evidence="9">
    <location>
        <begin position="12"/>
        <end position="32"/>
    </location>
</feature>
<dbReference type="PANTHER" id="PTHR35011:SF10">
    <property type="entry name" value="TRAP TRANSPORTER SMALL PERMEASE PROTEIN"/>
    <property type="match status" value="1"/>
</dbReference>
<protein>
    <recommendedName>
        <fullName evidence="9">TRAP transporter small permease protein</fullName>
    </recommendedName>
</protein>
<comment type="caution">
    <text evidence="12">The sequence shown here is derived from an EMBL/GenBank/DDBJ whole genome shotgun (WGS) entry which is preliminary data.</text>
</comment>
<feature type="compositionally biased region" description="Gly residues" evidence="10">
    <location>
        <begin position="199"/>
        <end position="209"/>
    </location>
</feature>
<proteinExistence type="inferred from homology"/>
<sequence length="209" mass="22680">MRAIESVASRISGFIAMIGGLIIVLMMTQVSLDVAAKYILHKPIPSTLELVSAYYMVALVWLPLGAVTRDHEHLEVELFTQHLAPRKLAGVKVFGCVLGAVYAGILCFQGFEEALHQTEIGEVWETATFDIPVWGARWFFPLGTFLATVYLTLYAIDNFVFMSKGERILPDRSLKSAIETVVADADRAMGSPKSDDGAIGVGRGGGSAD</sequence>
<evidence type="ECO:0000259" key="11">
    <source>
        <dbReference type="Pfam" id="PF04290"/>
    </source>
</evidence>
<comment type="subcellular location">
    <subcellularLocation>
        <location evidence="1 9">Cell inner membrane</location>
        <topology evidence="1 9">Multi-pass membrane protein</topology>
    </subcellularLocation>
</comment>
<feature type="transmembrane region" description="Helical" evidence="9">
    <location>
        <begin position="138"/>
        <end position="156"/>
    </location>
</feature>
<evidence type="ECO:0000256" key="6">
    <source>
        <dbReference type="ARBA" id="ARBA00022989"/>
    </source>
</evidence>
<evidence type="ECO:0000256" key="8">
    <source>
        <dbReference type="ARBA" id="ARBA00038436"/>
    </source>
</evidence>
<keyword evidence="4 9" id="KW-0997">Cell inner membrane</keyword>
<comment type="function">
    <text evidence="9">Part of the tripartite ATP-independent periplasmic (TRAP) transport system.</text>
</comment>
<feature type="transmembrane region" description="Helical" evidence="9">
    <location>
        <begin position="52"/>
        <end position="68"/>
    </location>
</feature>
<dbReference type="AlphaFoldDB" id="A0A844WA56"/>
<evidence type="ECO:0000256" key="7">
    <source>
        <dbReference type="ARBA" id="ARBA00023136"/>
    </source>
</evidence>
<dbReference type="Proteomes" id="UP000443843">
    <property type="component" value="Unassembled WGS sequence"/>
</dbReference>
<keyword evidence="5 9" id="KW-0812">Transmembrane</keyword>
<evidence type="ECO:0000256" key="10">
    <source>
        <dbReference type="SAM" id="MobiDB-lite"/>
    </source>
</evidence>
<evidence type="ECO:0000256" key="9">
    <source>
        <dbReference type="RuleBase" id="RU369079"/>
    </source>
</evidence>
<evidence type="ECO:0000256" key="3">
    <source>
        <dbReference type="ARBA" id="ARBA00022475"/>
    </source>
</evidence>
<evidence type="ECO:0000256" key="4">
    <source>
        <dbReference type="ARBA" id="ARBA00022519"/>
    </source>
</evidence>
<comment type="similarity">
    <text evidence="8 9">Belongs to the TRAP transporter small permease family.</text>
</comment>
<keyword evidence="3" id="KW-1003">Cell membrane</keyword>
<dbReference type="Pfam" id="PF04290">
    <property type="entry name" value="DctQ"/>
    <property type="match status" value="1"/>
</dbReference>
<evidence type="ECO:0000313" key="13">
    <source>
        <dbReference type="Proteomes" id="UP000443843"/>
    </source>
</evidence>
<dbReference type="InterPro" id="IPR007387">
    <property type="entry name" value="TRAP_DctQ"/>
</dbReference>
<dbReference type="GO" id="GO:0015740">
    <property type="term" value="P:C4-dicarboxylate transport"/>
    <property type="evidence" value="ECO:0007669"/>
    <property type="project" value="TreeGrafter"/>
</dbReference>
<evidence type="ECO:0000256" key="2">
    <source>
        <dbReference type="ARBA" id="ARBA00022448"/>
    </source>
</evidence>
<feature type="domain" description="Tripartite ATP-independent periplasmic transporters DctQ component" evidence="11">
    <location>
        <begin position="26"/>
        <end position="152"/>
    </location>
</feature>
<evidence type="ECO:0000256" key="1">
    <source>
        <dbReference type="ARBA" id="ARBA00004429"/>
    </source>
</evidence>
<keyword evidence="13" id="KW-1185">Reference proteome</keyword>
<dbReference type="PANTHER" id="PTHR35011">
    <property type="entry name" value="2,3-DIKETO-L-GULONATE TRAP TRANSPORTER SMALL PERMEASE PROTEIN YIAM"/>
    <property type="match status" value="1"/>
</dbReference>
<organism evidence="12 13">
    <name type="scientific">Pseudooceanicola pacificus</name>
    <dbReference type="NCBI Taxonomy" id="2676438"/>
    <lineage>
        <taxon>Bacteria</taxon>
        <taxon>Pseudomonadati</taxon>
        <taxon>Pseudomonadota</taxon>
        <taxon>Alphaproteobacteria</taxon>
        <taxon>Rhodobacterales</taxon>
        <taxon>Paracoccaceae</taxon>
        <taxon>Pseudooceanicola</taxon>
    </lineage>
</organism>
<evidence type="ECO:0000256" key="5">
    <source>
        <dbReference type="ARBA" id="ARBA00022692"/>
    </source>
</evidence>
<feature type="region of interest" description="Disordered" evidence="10">
    <location>
        <begin position="188"/>
        <end position="209"/>
    </location>
</feature>
<dbReference type="GO" id="GO:0022857">
    <property type="term" value="F:transmembrane transporter activity"/>
    <property type="evidence" value="ECO:0007669"/>
    <property type="project" value="UniProtKB-UniRule"/>
</dbReference>
<dbReference type="InterPro" id="IPR055348">
    <property type="entry name" value="DctQ"/>
</dbReference>
<keyword evidence="6 9" id="KW-1133">Transmembrane helix</keyword>
<dbReference type="GO" id="GO:0005886">
    <property type="term" value="C:plasma membrane"/>
    <property type="evidence" value="ECO:0007669"/>
    <property type="project" value="UniProtKB-SubCell"/>
</dbReference>
<keyword evidence="2 9" id="KW-0813">Transport</keyword>
<reference evidence="12 13" key="1">
    <citation type="submission" date="2019-11" db="EMBL/GenBank/DDBJ databases">
        <title>Pseudooceanicola pacifica sp. nov., isolated from deep-sea sediment of the Pacific Ocean.</title>
        <authorList>
            <person name="Lyu L."/>
        </authorList>
    </citation>
    <scope>NUCLEOTIDE SEQUENCE [LARGE SCALE GENOMIC DNA]</scope>
    <source>
        <strain evidence="12 13">216_PA32_1</strain>
    </source>
</reference>
<dbReference type="RefSeq" id="WP_160382053.1">
    <property type="nucleotide sequence ID" value="NZ_WNXQ01000003.1"/>
</dbReference>
<keyword evidence="7 9" id="KW-0472">Membrane</keyword>
<comment type="subunit">
    <text evidence="9">The complex comprises the extracytoplasmic solute receptor protein and the two transmembrane proteins.</text>
</comment>
<name>A0A844WA56_9RHOB</name>
<gene>
    <name evidence="12" type="ORF">GLS40_07145</name>
</gene>